<dbReference type="Proteomes" id="UP000019426">
    <property type="component" value="Chromosome M2/40_rep2"/>
</dbReference>
<evidence type="ECO:0000313" key="1">
    <source>
        <dbReference type="EMBL" id="CDM70009.1"/>
    </source>
</evidence>
<reference evidence="1 2" key="1">
    <citation type="submission" date="2013-11" db="EMBL/GenBank/DDBJ databases">
        <title>Complete genome sequence of Clostridum sp. M2/40.</title>
        <authorList>
            <person name="Wibberg D."/>
            <person name="Puehler A."/>
            <person name="Schlueter A."/>
        </authorList>
    </citation>
    <scope>NUCLEOTIDE SEQUENCE [LARGE SCALE GENOMIC DNA]</scope>
    <source>
        <strain evidence="2">M2/40</strain>
    </source>
</reference>
<dbReference type="HOGENOM" id="CLU_1607984_0_0_9"/>
<organism evidence="1 2">
    <name type="scientific">Clostridium bornimense</name>
    <dbReference type="NCBI Taxonomy" id="1216932"/>
    <lineage>
        <taxon>Bacteria</taxon>
        <taxon>Bacillati</taxon>
        <taxon>Bacillota</taxon>
        <taxon>Clostridia</taxon>
        <taxon>Eubacteriales</taxon>
        <taxon>Clostridiaceae</taxon>
        <taxon>Clostridium</taxon>
    </lineage>
</organism>
<sequence>MDNILDLNGKRIEEIEREAYNKFMAVKIDEDRYIFPANIVNTEAIDANFKKSDLFNDLALVKKVKSMDFSKSNSVIITCADKYEDGTNVVELVDTKEIDNDDLEDNIYRVEVKADMNTNDGRQDFIELLAYFNRDRDIVFQFFICYDLEQIKELLEDGRWENGRG</sequence>
<dbReference type="PATRIC" id="fig|1216932.3.peg.2855"/>
<dbReference type="KEGG" id="clt:CM240_2892"/>
<keyword evidence="2" id="KW-1185">Reference proteome</keyword>
<dbReference type="eggNOG" id="ENOG50328C3">
    <property type="taxonomic scope" value="Bacteria"/>
</dbReference>
<proteinExistence type="predicted"/>
<dbReference type="RefSeq" id="WP_044040182.1">
    <property type="nucleotide sequence ID" value="NZ_HG917869.1"/>
</dbReference>
<dbReference type="AlphaFoldDB" id="W6S291"/>
<protein>
    <submittedName>
        <fullName evidence="1">Uncharacterized protein</fullName>
    </submittedName>
</protein>
<gene>
    <name evidence="1" type="ORF">CM240_2892</name>
</gene>
<evidence type="ECO:0000313" key="2">
    <source>
        <dbReference type="Proteomes" id="UP000019426"/>
    </source>
</evidence>
<accession>W6S291</accession>
<dbReference type="EMBL" id="HG917869">
    <property type="protein sequence ID" value="CDM70009.1"/>
    <property type="molecule type" value="Genomic_DNA"/>
</dbReference>
<name>W6S291_9CLOT</name>